<evidence type="ECO:0000256" key="1">
    <source>
        <dbReference type="ARBA" id="ARBA00022598"/>
    </source>
</evidence>
<dbReference type="PROSITE" id="PS50975">
    <property type="entry name" value="ATP_GRASP"/>
    <property type="match status" value="1"/>
</dbReference>
<reference evidence="8 9" key="1">
    <citation type="submission" date="2016-04" db="EMBL/GenBank/DDBJ databases">
        <title>Genome sequence of Methanobrevibacter curvatus DSM 11111.</title>
        <authorList>
            <person name="Poehlein A."/>
            <person name="Seedorf H."/>
            <person name="Daniel R."/>
        </authorList>
    </citation>
    <scope>NUCLEOTIDE SEQUENCE [LARGE SCALE GENOMIC DNA]</scope>
    <source>
        <strain evidence="8 9">DSM 11111</strain>
    </source>
</reference>
<dbReference type="InterPro" id="IPR013650">
    <property type="entry name" value="ATP-grasp_succ-CoA_synth-type"/>
</dbReference>
<dbReference type="STRING" id="49547.MBCUR_14450"/>
<evidence type="ECO:0000259" key="7">
    <source>
        <dbReference type="PROSITE" id="PS50975"/>
    </source>
</evidence>
<proteinExistence type="inferred from homology"/>
<dbReference type="EC" id="6.2.1.5" evidence="5"/>
<comment type="catalytic activity">
    <reaction evidence="5">
        <text>succinate + ATP + CoA = succinyl-CoA + ADP + phosphate</text>
        <dbReference type="Rhea" id="RHEA:17661"/>
        <dbReference type="ChEBI" id="CHEBI:30031"/>
        <dbReference type="ChEBI" id="CHEBI:30616"/>
        <dbReference type="ChEBI" id="CHEBI:43474"/>
        <dbReference type="ChEBI" id="CHEBI:57287"/>
        <dbReference type="ChEBI" id="CHEBI:57292"/>
        <dbReference type="ChEBI" id="CHEBI:456216"/>
        <dbReference type="EC" id="6.2.1.5"/>
    </reaction>
</comment>
<feature type="domain" description="ATP-grasp" evidence="7">
    <location>
        <begin position="9"/>
        <end position="222"/>
    </location>
</feature>
<keyword evidence="4 5" id="KW-0460">Magnesium</keyword>
<sequence length="367" mass="40042">MKFFEHIGKEIFKEEGISILEGHVAYTAEEAVDIASDMEKPVVLKSQVKVGGRGKAGGIKFPKNSGEVFHMASELLNMEIKGEKVKHLLVEEKADIKKEFFLSISIDRAAKQPIIMVSKEGGVDIEELAIKYPNKIIKSYVNPLAEFLPYQAREIAKKMGVESNLISPLGSVISKLYSLFQKYDAQIAEINPLILTDEGLIAADSKLEIENDAVFRHQNLAKVNNYKSKEFAFVKLDGDIAVIGNGAGLTLTGMDMIQLKGGKPATFLDIGGGASEKTIKKALNLVLNYPPVKVVFLNVLGGITRADDVAKGVIAALNSSDRKVNIVIRLTGTNEEEGQKLLKEAGIPFEISMEEAAEKAVIIRNSL</sequence>
<dbReference type="GO" id="GO:0004776">
    <property type="term" value="F:succinate-CoA ligase (GDP-forming) activity"/>
    <property type="evidence" value="ECO:0007669"/>
    <property type="project" value="RHEA"/>
</dbReference>
<dbReference type="PIRSF" id="PIRSF001554">
    <property type="entry name" value="SucCS_beta"/>
    <property type="match status" value="1"/>
</dbReference>
<dbReference type="InterPro" id="IPR011761">
    <property type="entry name" value="ATP-grasp"/>
</dbReference>
<evidence type="ECO:0000256" key="4">
    <source>
        <dbReference type="ARBA" id="ARBA00022842"/>
    </source>
</evidence>
<keyword evidence="3 5" id="KW-0547">Nucleotide-binding</keyword>
<feature type="binding site" evidence="5">
    <location>
        <position position="91"/>
    </location>
    <ligand>
        <name>ATP</name>
        <dbReference type="ChEBI" id="CHEBI:30616"/>
    </ligand>
</feature>
<feature type="binding site" evidence="5">
    <location>
        <position position="99"/>
    </location>
    <ligand>
        <name>ATP</name>
        <dbReference type="ChEBI" id="CHEBI:30616"/>
    </ligand>
</feature>
<keyword evidence="5" id="KW-0816">Tricarboxylic acid cycle</keyword>
<dbReference type="InterPro" id="IPR005809">
    <property type="entry name" value="Succ_CoA_ligase-like_bsu"/>
</dbReference>
<dbReference type="PANTHER" id="PTHR11815:SF10">
    <property type="entry name" value="SUCCINATE--COA LIGASE [GDP-FORMING] SUBUNIT BETA, MITOCHONDRIAL"/>
    <property type="match status" value="1"/>
</dbReference>
<dbReference type="Pfam" id="PF00549">
    <property type="entry name" value="Ligase_CoA"/>
    <property type="match status" value="1"/>
</dbReference>
<comment type="caution">
    <text evidence="8">The sequence shown here is derived from an EMBL/GenBank/DDBJ whole genome shotgun (WGS) entry which is preliminary data.</text>
</comment>
<dbReference type="GO" id="GO:0006099">
    <property type="term" value="P:tricarboxylic acid cycle"/>
    <property type="evidence" value="ECO:0007669"/>
    <property type="project" value="UniProtKB-UniRule"/>
</dbReference>
<comment type="catalytic activity">
    <reaction evidence="5">
        <text>GTP + succinate + CoA = succinyl-CoA + GDP + phosphate</text>
        <dbReference type="Rhea" id="RHEA:22120"/>
        <dbReference type="ChEBI" id="CHEBI:30031"/>
        <dbReference type="ChEBI" id="CHEBI:37565"/>
        <dbReference type="ChEBI" id="CHEBI:43474"/>
        <dbReference type="ChEBI" id="CHEBI:57287"/>
        <dbReference type="ChEBI" id="CHEBI:57292"/>
        <dbReference type="ChEBI" id="CHEBI:58189"/>
    </reaction>
</comment>
<keyword evidence="2 5" id="KW-0479">Metal-binding</keyword>
<feature type="binding site" evidence="5">
    <location>
        <position position="191"/>
    </location>
    <ligand>
        <name>Mg(2+)</name>
        <dbReference type="ChEBI" id="CHEBI:18420"/>
    </ligand>
</feature>
<comment type="similarity">
    <text evidence="5">Belongs to the succinate/malate CoA ligase beta subunit family.</text>
</comment>
<gene>
    <name evidence="5 8" type="primary">sucC</name>
    <name evidence="8" type="ORF">MBCUR_14450</name>
</gene>
<name>A0A165ZWM5_9EURY</name>
<comment type="cofactor">
    <cofactor evidence="5">
        <name>Mg(2+)</name>
        <dbReference type="ChEBI" id="CHEBI:18420"/>
    </cofactor>
    <text evidence="5">Binds 1 Mg(2+) ion per subunit.</text>
</comment>
<dbReference type="Gene3D" id="3.30.1490.20">
    <property type="entry name" value="ATP-grasp fold, A domain"/>
    <property type="match status" value="1"/>
</dbReference>
<keyword evidence="9" id="KW-1185">Reference proteome</keyword>
<comment type="function">
    <text evidence="5">Succinyl-CoA synthetase functions in the citric acid cycle (TCA), coupling the hydrolysis of succinyl-CoA to the synthesis of either ATP or GTP and thus represents the only step of substrate-level phosphorylation in the TCA. The beta subunit provides nucleotide specificity of the enzyme and binds the substrate succinate, while the binding sites for coenzyme A and phosphate are found in the alpha subunit.</text>
</comment>
<dbReference type="AlphaFoldDB" id="A0A165ZWM5"/>
<dbReference type="GO" id="GO:0004775">
    <property type="term" value="F:succinate-CoA ligase (ADP-forming) activity"/>
    <property type="evidence" value="ECO:0007669"/>
    <property type="project" value="UniProtKB-UniRule"/>
</dbReference>
<dbReference type="NCBIfam" id="NF001913">
    <property type="entry name" value="PRK00696.1"/>
    <property type="match status" value="1"/>
</dbReference>
<keyword evidence="5 6" id="KW-0067">ATP-binding</keyword>
<comment type="pathway">
    <text evidence="5">Carbohydrate metabolism; tricarboxylic acid cycle; succinate from succinyl-CoA (ligase route): step 1/1.</text>
</comment>
<dbReference type="RefSeq" id="WP_067092046.1">
    <property type="nucleotide sequence ID" value="NZ_LWMV01000190.1"/>
</dbReference>
<dbReference type="Pfam" id="PF08442">
    <property type="entry name" value="ATP-grasp_2"/>
    <property type="match status" value="1"/>
</dbReference>
<dbReference type="InterPro" id="IPR017866">
    <property type="entry name" value="Succ-CoA_synthase_bsu_CS"/>
</dbReference>
<dbReference type="EMBL" id="LWMV01000190">
    <property type="protein sequence ID" value="KZX11262.1"/>
    <property type="molecule type" value="Genomic_DNA"/>
</dbReference>
<dbReference type="GO" id="GO:0042709">
    <property type="term" value="C:succinate-CoA ligase complex"/>
    <property type="evidence" value="ECO:0007669"/>
    <property type="project" value="TreeGrafter"/>
</dbReference>
<dbReference type="PROSITE" id="PS01217">
    <property type="entry name" value="SUCCINYL_COA_LIG_3"/>
    <property type="match status" value="1"/>
</dbReference>
<keyword evidence="1 5" id="KW-0436">Ligase</keyword>
<dbReference type="SUPFAM" id="SSF52210">
    <property type="entry name" value="Succinyl-CoA synthetase domains"/>
    <property type="match status" value="1"/>
</dbReference>
<dbReference type="PANTHER" id="PTHR11815">
    <property type="entry name" value="SUCCINYL-COA SYNTHETASE BETA CHAIN"/>
    <property type="match status" value="1"/>
</dbReference>
<dbReference type="SUPFAM" id="SSF56059">
    <property type="entry name" value="Glutathione synthetase ATP-binding domain-like"/>
    <property type="match status" value="1"/>
</dbReference>
<evidence type="ECO:0000313" key="8">
    <source>
        <dbReference type="EMBL" id="KZX11262.1"/>
    </source>
</evidence>
<feature type="binding site" evidence="5">
    <location>
        <position position="204"/>
    </location>
    <ligand>
        <name>Mg(2+)</name>
        <dbReference type="ChEBI" id="CHEBI:18420"/>
    </ligand>
</feature>
<evidence type="ECO:0000256" key="3">
    <source>
        <dbReference type="ARBA" id="ARBA00022741"/>
    </source>
</evidence>
<dbReference type="Gene3D" id="3.40.50.261">
    <property type="entry name" value="Succinyl-CoA synthetase domains"/>
    <property type="match status" value="1"/>
</dbReference>
<evidence type="ECO:0000256" key="6">
    <source>
        <dbReference type="PROSITE-ProRule" id="PRU00409"/>
    </source>
</evidence>
<dbReference type="InterPro" id="IPR005811">
    <property type="entry name" value="SUCC_ACL_C"/>
</dbReference>
<feature type="binding site" evidence="5">
    <location>
        <position position="94"/>
    </location>
    <ligand>
        <name>ATP</name>
        <dbReference type="ChEBI" id="CHEBI:30616"/>
    </ligand>
</feature>
<evidence type="ECO:0000313" key="9">
    <source>
        <dbReference type="Proteomes" id="UP000077245"/>
    </source>
</evidence>
<feature type="binding site" evidence="5">
    <location>
        <position position="45"/>
    </location>
    <ligand>
        <name>ATP</name>
        <dbReference type="ChEBI" id="CHEBI:30616"/>
    </ligand>
</feature>
<dbReference type="HAMAP" id="MF_00558">
    <property type="entry name" value="Succ_CoA_beta"/>
    <property type="match status" value="1"/>
</dbReference>
<dbReference type="OrthoDB" id="146449at2157"/>
<dbReference type="NCBIfam" id="TIGR01016">
    <property type="entry name" value="sucCoAbeta"/>
    <property type="match status" value="1"/>
</dbReference>
<feature type="binding site" evidence="5">
    <location>
        <begin position="52"/>
        <end position="54"/>
    </location>
    <ligand>
        <name>ATP</name>
        <dbReference type="ChEBI" id="CHEBI:30616"/>
    </ligand>
</feature>
<dbReference type="FunFam" id="3.30.470.20:FF:000002">
    <property type="entry name" value="Succinate--CoA ligase [ADP-forming] subunit beta"/>
    <property type="match status" value="1"/>
</dbReference>
<feature type="binding site" evidence="5">
    <location>
        <begin position="302"/>
        <end position="304"/>
    </location>
    <ligand>
        <name>substrate</name>
        <note>ligand shared with subunit alpha</note>
    </ligand>
</feature>
<accession>A0A165ZWM5</accession>
<dbReference type="Gene3D" id="3.30.470.20">
    <property type="entry name" value="ATP-grasp fold, B domain"/>
    <property type="match status" value="1"/>
</dbReference>
<evidence type="ECO:0000256" key="5">
    <source>
        <dbReference type="HAMAP-Rule" id="MF_00558"/>
    </source>
</evidence>
<feature type="binding site" evidence="5">
    <location>
        <position position="245"/>
    </location>
    <ligand>
        <name>substrate</name>
        <note>ligand shared with subunit alpha</note>
    </ligand>
</feature>
<dbReference type="GO" id="GO:0006104">
    <property type="term" value="P:succinyl-CoA metabolic process"/>
    <property type="evidence" value="ECO:0007669"/>
    <property type="project" value="TreeGrafter"/>
</dbReference>
<protein>
    <recommendedName>
        <fullName evidence="5">Succinate--CoA ligase [ADP-forming] subunit beta</fullName>
        <ecNumber evidence="5">6.2.1.5</ecNumber>
    </recommendedName>
    <alternativeName>
        <fullName evidence="5">Succinyl-CoA synthetase subunit beta</fullName>
        <shortName evidence="5">SCS-beta</shortName>
    </alternativeName>
</protein>
<dbReference type="Proteomes" id="UP000077245">
    <property type="component" value="Unassembled WGS sequence"/>
</dbReference>
<dbReference type="PATRIC" id="fig|49547.3.peg.1544"/>
<dbReference type="GO" id="GO:0005524">
    <property type="term" value="F:ATP binding"/>
    <property type="evidence" value="ECO:0007669"/>
    <property type="project" value="UniProtKB-UniRule"/>
</dbReference>
<organism evidence="8 9">
    <name type="scientific">Methanobrevibacter curvatus</name>
    <dbReference type="NCBI Taxonomy" id="49547"/>
    <lineage>
        <taxon>Archaea</taxon>
        <taxon>Methanobacteriati</taxon>
        <taxon>Methanobacteriota</taxon>
        <taxon>Methanomada group</taxon>
        <taxon>Methanobacteria</taxon>
        <taxon>Methanobacteriales</taxon>
        <taxon>Methanobacteriaceae</taxon>
        <taxon>Methanobrevibacter</taxon>
    </lineage>
</organism>
<evidence type="ECO:0000256" key="2">
    <source>
        <dbReference type="ARBA" id="ARBA00022723"/>
    </source>
</evidence>
<dbReference type="InterPro" id="IPR016102">
    <property type="entry name" value="Succinyl-CoA_synth-like"/>
</dbReference>
<comment type="subunit">
    <text evidence="5">Heterotetramer of two alpha and two beta subunits.</text>
</comment>
<dbReference type="UniPathway" id="UPA00223">
    <property type="reaction ID" value="UER00999"/>
</dbReference>
<dbReference type="InterPro" id="IPR013815">
    <property type="entry name" value="ATP_grasp_subdomain_1"/>
</dbReference>
<dbReference type="GO" id="GO:0000287">
    <property type="term" value="F:magnesium ion binding"/>
    <property type="evidence" value="ECO:0007669"/>
    <property type="project" value="UniProtKB-UniRule"/>
</dbReference>